<dbReference type="InterPro" id="IPR032682">
    <property type="entry name" value="Cnd1_C"/>
</dbReference>
<gene>
    <name evidence="8" type="ORF">BSTOLATCC_MIC50044</name>
</gene>
<keyword evidence="9" id="KW-1185">Reference proteome</keyword>
<dbReference type="GO" id="GO:0042393">
    <property type="term" value="F:histone binding"/>
    <property type="evidence" value="ECO:0007669"/>
    <property type="project" value="TreeGrafter"/>
</dbReference>
<dbReference type="PANTHER" id="PTHR14222:SF2">
    <property type="entry name" value="CONDENSIN COMPLEX SUBUNIT 1"/>
    <property type="match status" value="1"/>
</dbReference>
<dbReference type="AlphaFoldDB" id="A0AAU9JRR1"/>
<dbReference type="GO" id="GO:0005634">
    <property type="term" value="C:nucleus"/>
    <property type="evidence" value="ECO:0007669"/>
    <property type="project" value="UniProtKB-SubCell"/>
</dbReference>
<dbReference type="Proteomes" id="UP001162131">
    <property type="component" value="Unassembled WGS sequence"/>
</dbReference>
<keyword evidence="3" id="KW-0498">Mitosis</keyword>
<dbReference type="GO" id="GO:0010032">
    <property type="term" value="P:meiotic chromosome condensation"/>
    <property type="evidence" value="ECO:0007669"/>
    <property type="project" value="TreeGrafter"/>
</dbReference>
<evidence type="ECO:0000259" key="7">
    <source>
        <dbReference type="Pfam" id="PF12717"/>
    </source>
</evidence>
<organism evidence="8 9">
    <name type="scientific">Blepharisma stoltei</name>
    <dbReference type="NCBI Taxonomy" id="1481888"/>
    <lineage>
        <taxon>Eukaryota</taxon>
        <taxon>Sar</taxon>
        <taxon>Alveolata</taxon>
        <taxon>Ciliophora</taxon>
        <taxon>Postciliodesmatophora</taxon>
        <taxon>Heterotrichea</taxon>
        <taxon>Heterotrichida</taxon>
        <taxon>Blepharismidae</taxon>
        <taxon>Blepharisma</taxon>
    </lineage>
</organism>
<comment type="subcellular location">
    <subcellularLocation>
        <location evidence="1">Nucleus</location>
    </subcellularLocation>
</comment>
<protein>
    <recommendedName>
        <fullName evidence="7">Condensin complex subunit 1 C-terminal domain-containing protein</fullName>
    </recommendedName>
</protein>
<evidence type="ECO:0000256" key="2">
    <source>
        <dbReference type="ARBA" id="ARBA00022618"/>
    </source>
</evidence>
<evidence type="ECO:0000256" key="4">
    <source>
        <dbReference type="ARBA" id="ARBA00023067"/>
    </source>
</evidence>
<keyword evidence="2" id="KW-0132">Cell division</keyword>
<evidence type="ECO:0000256" key="6">
    <source>
        <dbReference type="ARBA" id="ARBA00023306"/>
    </source>
</evidence>
<dbReference type="InterPro" id="IPR016024">
    <property type="entry name" value="ARM-type_fold"/>
</dbReference>
<evidence type="ECO:0000313" key="8">
    <source>
        <dbReference type="EMBL" id="CAG9329928.1"/>
    </source>
</evidence>
<dbReference type="GO" id="GO:0000779">
    <property type="term" value="C:condensed chromosome, centromeric region"/>
    <property type="evidence" value="ECO:0007669"/>
    <property type="project" value="TreeGrafter"/>
</dbReference>
<accession>A0AAU9JRR1</accession>
<dbReference type="InterPro" id="IPR011989">
    <property type="entry name" value="ARM-like"/>
</dbReference>
<dbReference type="SUPFAM" id="SSF48371">
    <property type="entry name" value="ARM repeat"/>
    <property type="match status" value="1"/>
</dbReference>
<dbReference type="GO" id="GO:0051301">
    <property type="term" value="P:cell division"/>
    <property type="evidence" value="ECO:0007669"/>
    <property type="project" value="UniProtKB-KW"/>
</dbReference>
<dbReference type="GO" id="GO:0007076">
    <property type="term" value="P:mitotic chromosome condensation"/>
    <property type="evidence" value="ECO:0007669"/>
    <property type="project" value="InterPro"/>
</dbReference>
<evidence type="ECO:0000256" key="1">
    <source>
        <dbReference type="ARBA" id="ARBA00004123"/>
    </source>
</evidence>
<reference evidence="8" key="1">
    <citation type="submission" date="2021-09" db="EMBL/GenBank/DDBJ databases">
        <authorList>
            <consortium name="AG Swart"/>
            <person name="Singh M."/>
            <person name="Singh A."/>
            <person name="Seah K."/>
            <person name="Emmerich C."/>
        </authorList>
    </citation>
    <scope>NUCLEOTIDE SEQUENCE</scope>
    <source>
        <strain evidence="8">ATCC30299</strain>
    </source>
</reference>
<dbReference type="InterPro" id="IPR026971">
    <property type="entry name" value="CND1/NCAPD3"/>
</dbReference>
<dbReference type="Pfam" id="PF12717">
    <property type="entry name" value="Cnd1"/>
    <property type="match status" value="1"/>
</dbReference>
<comment type="caution">
    <text evidence="8">The sequence shown here is derived from an EMBL/GenBank/DDBJ whole genome shotgun (WGS) entry which is preliminary data.</text>
</comment>
<evidence type="ECO:0000256" key="5">
    <source>
        <dbReference type="ARBA" id="ARBA00023242"/>
    </source>
</evidence>
<dbReference type="EMBL" id="CAJZBQ010000050">
    <property type="protein sequence ID" value="CAG9329928.1"/>
    <property type="molecule type" value="Genomic_DNA"/>
</dbReference>
<feature type="domain" description="Condensin complex subunit 1 C-terminal" evidence="7">
    <location>
        <begin position="844"/>
        <end position="994"/>
    </location>
</feature>
<evidence type="ECO:0000256" key="3">
    <source>
        <dbReference type="ARBA" id="ARBA00022776"/>
    </source>
</evidence>
<evidence type="ECO:0000313" key="9">
    <source>
        <dbReference type="Proteomes" id="UP001162131"/>
    </source>
</evidence>
<keyword evidence="5" id="KW-0539">Nucleus</keyword>
<proteinExistence type="predicted"/>
<keyword evidence="6" id="KW-0131">Cell cycle</keyword>
<dbReference type="GO" id="GO:0000796">
    <property type="term" value="C:condensin complex"/>
    <property type="evidence" value="ECO:0007669"/>
    <property type="project" value="TreeGrafter"/>
</dbReference>
<name>A0AAU9JRR1_9CILI</name>
<sequence>MELILPNKFEHLLDEPSDDKYWVQGYKKVTEWNTTRQKNEFDTIMNSLFCTDTSCLAIISNFDIVYSFVYHCEELKPENQELLTDMLSASLINLVKLADVKQEDSTELRNAFKMYILLLSHIFAKLKNQNLAKALLKALKAIKSALQNALKAVYPGGVPEDRLIELIIDITFFEIEKGQREEICEIMNCVAEHAKTEMWVGWRARAVNLLFGEQSAVIGPIASIVKHQPTLVCDLLKALSIAALEQNPANDTNGIKNVGAFIEKLSANLPREVLQNLPTLIGLFDCESYTLRNSIITAIGEIVCFLIRADQNEATEKDTATTYREQLLQGLQDRILDKSSFCRARVIDVFITLNKENLLPRHWFLPILNIATSRLHDCTVLVRKKACQLFECLIYQNKLLEGGMKVENKNLIDEQIDKTKIKLESLQRACDGQVDESLNNIEPEDLQMMYVKEQLTAKFLTDYADMIKLLEHGSKILKELLKSKNSSDITGAIDGLVACNLRGITTAYDAAASMLSLIWNRETTVRKTVLQAFSNIYLNLKLHNEEEVVANLLELIETLTTGQLTSLEDLFCELLQQQSVPPQILKKIWSVFKSSVSYPAACILRFTASSDPSFLNRRYDTFAARALQLAGDWKIFRETLVAFQKLEHQGEKTDQFIAQAIHKLFEFDGSGWFSVAEQLVRAASTICNQPLTVLKAFAVQSLKPLTDGKNSEIEVAKAIFVGTEIAMKTVVYGDKMALKYKKSMLTGGKQDEMDEISGGKAAQVENELQALRISQEKIVTTGILGKLTPLILSLSTRMDSIKTSILKKSVVLSLSKIMCINPAICEKYLPTLINIAQNGDCASMRSSALISLGDLVMRYPNLLEQYSEHLFARLKDPDTKVGKKALLVISHLVLNDMLKMKGLMGEVLQCYLEKDLKKVVCIFLQELHQKDANTIYNMIPDTISKLLQSSIPHPQFKRIADLLFSYIEKERQGENLVEKLCHKFLMSSKDEVLNIGYCLTRIPIGEKGMRRLLDNVSTWQNRLLEDGILAGYFNEILTKCKKNWKPESKILLDEFEAGLRGDEEVSRKRKVKA</sequence>
<keyword evidence="4" id="KW-0226">DNA condensation</keyword>
<dbReference type="Gene3D" id="1.25.10.10">
    <property type="entry name" value="Leucine-rich Repeat Variant"/>
    <property type="match status" value="2"/>
</dbReference>
<dbReference type="PANTHER" id="PTHR14222">
    <property type="entry name" value="CONDENSIN"/>
    <property type="match status" value="1"/>
</dbReference>